<dbReference type="PRINTS" id="PR00834">
    <property type="entry name" value="PROTEASES2C"/>
</dbReference>
<feature type="active site" description="Charge relay system" evidence="7">
    <location>
        <position position="140"/>
    </location>
</feature>
<organism evidence="10 11">
    <name type="scientific">Fimbriiglobus ruber</name>
    <dbReference type="NCBI Taxonomy" id="1908690"/>
    <lineage>
        <taxon>Bacteria</taxon>
        <taxon>Pseudomonadati</taxon>
        <taxon>Planctomycetota</taxon>
        <taxon>Planctomycetia</taxon>
        <taxon>Gemmatales</taxon>
        <taxon>Gemmataceae</taxon>
        <taxon>Fimbriiglobus</taxon>
    </lineage>
</organism>
<dbReference type="Proteomes" id="UP000214646">
    <property type="component" value="Unassembled WGS sequence"/>
</dbReference>
<dbReference type="InterPro" id="IPR011782">
    <property type="entry name" value="Pept_S1C_Do"/>
</dbReference>
<dbReference type="SUPFAM" id="SSF50494">
    <property type="entry name" value="Trypsin-like serine proteases"/>
    <property type="match status" value="1"/>
</dbReference>
<gene>
    <name evidence="10" type="ORF">FRUB_01090</name>
</gene>
<evidence type="ECO:0000313" key="10">
    <source>
        <dbReference type="EMBL" id="OWK47391.1"/>
    </source>
</evidence>
<dbReference type="GO" id="GO:0004252">
    <property type="term" value="F:serine-type endopeptidase activity"/>
    <property type="evidence" value="ECO:0007669"/>
    <property type="project" value="InterPro"/>
</dbReference>
<dbReference type="SMART" id="SM00228">
    <property type="entry name" value="PDZ"/>
    <property type="match status" value="2"/>
</dbReference>
<dbReference type="NCBIfam" id="TIGR02037">
    <property type="entry name" value="degP_htrA_DO"/>
    <property type="match status" value="1"/>
</dbReference>
<dbReference type="Pfam" id="PF13180">
    <property type="entry name" value="PDZ_2"/>
    <property type="match status" value="1"/>
</dbReference>
<protein>
    <submittedName>
        <fullName evidence="10">HtrA protease/chaperone protein</fullName>
    </submittedName>
</protein>
<evidence type="ECO:0000256" key="2">
    <source>
        <dbReference type="ARBA" id="ARBA00022670"/>
    </source>
</evidence>
<evidence type="ECO:0000256" key="5">
    <source>
        <dbReference type="ARBA" id="ARBA00022801"/>
    </source>
</evidence>
<proteinExistence type="inferred from homology"/>
<dbReference type="Gene3D" id="2.30.42.10">
    <property type="match status" value="2"/>
</dbReference>
<dbReference type="Gene3D" id="2.40.10.120">
    <property type="match status" value="1"/>
</dbReference>
<feature type="binding site" evidence="8">
    <location>
        <begin position="243"/>
        <end position="245"/>
    </location>
    <ligand>
        <name>substrate</name>
    </ligand>
</feature>
<sequence length="507" mass="51926">MSKSSRRPAAVVGLGVGVLVAMCATDGLRGQGTVPVPPPLPSLPTPRTFIDSTPSHPSPPRDLLTFRDVVKKVLPGVVSIEAKALAAKKPAAPRRPAPLPPGVPEEFRQFFQGNDDSDPNLGFGSGVIIDPAGVVLTNFHVVEGADTVEVSLQDGRKIASKDIRRDPKTDLAIIKLSADKPFPFVELGASDAMEVGDRVLAVGAPFGLAGSVTHGIVSAKSRQNLKLNQYEDFLQTDAAINPGNSGGPLVNLDGQVIGICAAIKSRSGGFQGVGLAISSNLAREVARQLLKTGVVQRGYLGLSIRELDATTAGQLGIARGAAVIVNQITANSPAAKAGIKVGDVITAVGGNAVSGANTLSKVVAKLSPGEQIELTCVRDGKAVARTVIIEEQPQNYGVRTPALAALTGTPIPGTGVSVAELTTENAASLGVPRNARGVVIVSVDRGGAGERAGLGSGTIVVKVDKTAVGTPNEFATALAAASPDRGALLAVYRPTGEIDFVVLKVNQ</sequence>
<dbReference type="PROSITE" id="PS50106">
    <property type="entry name" value="PDZ"/>
    <property type="match status" value="1"/>
</dbReference>
<dbReference type="SUPFAM" id="SSF50156">
    <property type="entry name" value="PDZ domain-like"/>
    <property type="match status" value="2"/>
</dbReference>
<evidence type="ECO:0000259" key="9">
    <source>
        <dbReference type="PROSITE" id="PS50106"/>
    </source>
</evidence>
<dbReference type="EMBL" id="NIDE01000001">
    <property type="protein sequence ID" value="OWK47391.1"/>
    <property type="molecule type" value="Genomic_DNA"/>
</dbReference>
<keyword evidence="5" id="KW-0378">Hydrolase</keyword>
<evidence type="ECO:0000256" key="7">
    <source>
        <dbReference type="PIRSR" id="PIRSR611782-1"/>
    </source>
</evidence>
<feature type="active site" description="Charge relay system" evidence="7">
    <location>
        <position position="245"/>
    </location>
</feature>
<dbReference type="PANTHER" id="PTHR22939:SF129">
    <property type="entry name" value="SERINE PROTEASE HTRA2, MITOCHONDRIAL"/>
    <property type="match status" value="1"/>
</dbReference>
<keyword evidence="2 10" id="KW-0645">Protease</keyword>
<evidence type="ECO:0000256" key="1">
    <source>
        <dbReference type="ARBA" id="ARBA00010541"/>
    </source>
</evidence>
<comment type="caution">
    <text evidence="10">The sequence shown here is derived from an EMBL/GenBank/DDBJ whole genome shotgun (WGS) entry which is preliminary data.</text>
</comment>
<evidence type="ECO:0000256" key="3">
    <source>
        <dbReference type="ARBA" id="ARBA00022729"/>
    </source>
</evidence>
<dbReference type="InterPro" id="IPR036034">
    <property type="entry name" value="PDZ_sf"/>
</dbReference>
<dbReference type="AlphaFoldDB" id="A0A225E1E4"/>
<dbReference type="GO" id="GO:0006508">
    <property type="term" value="P:proteolysis"/>
    <property type="evidence" value="ECO:0007669"/>
    <property type="project" value="UniProtKB-KW"/>
</dbReference>
<dbReference type="InterPro" id="IPR009003">
    <property type="entry name" value="Peptidase_S1_PA"/>
</dbReference>
<dbReference type="RefSeq" id="WP_088252502.1">
    <property type="nucleotide sequence ID" value="NZ_NIDE01000001.1"/>
</dbReference>
<dbReference type="PANTHER" id="PTHR22939">
    <property type="entry name" value="SERINE PROTEASE FAMILY S1C HTRA-RELATED"/>
    <property type="match status" value="1"/>
</dbReference>
<feature type="domain" description="PDZ" evidence="9">
    <location>
        <begin position="304"/>
        <end position="380"/>
    </location>
</feature>
<feature type="binding site" evidence="8">
    <location>
        <position position="170"/>
    </location>
    <ligand>
        <name>substrate</name>
    </ligand>
</feature>
<reference evidence="11" key="1">
    <citation type="submission" date="2017-06" db="EMBL/GenBank/DDBJ databases">
        <title>Genome analysis of Fimbriiglobus ruber SP5, the first member of the order Planctomycetales with confirmed chitinolytic capability.</title>
        <authorList>
            <person name="Ravin N.V."/>
            <person name="Rakitin A.L."/>
            <person name="Ivanova A.A."/>
            <person name="Beletsky A.V."/>
            <person name="Kulichevskaya I.S."/>
            <person name="Mardanov A.V."/>
            <person name="Dedysh S.N."/>
        </authorList>
    </citation>
    <scope>NUCLEOTIDE SEQUENCE [LARGE SCALE GENOMIC DNA]</scope>
    <source>
        <strain evidence="11">SP5</strain>
    </source>
</reference>
<comment type="similarity">
    <text evidence="1">Belongs to the peptidase S1C family.</text>
</comment>
<dbReference type="InterPro" id="IPR001478">
    <property type="entry name" value="PDZ"/>
</dbReference>
<dbReference type="InterPro" id="IPR001940">
    <property type="entry name" value="Peptidase_S1C"/>
</dbReference>
<evidence type="ECO:0000313" key="11">
    <source>
        <dbReference type="Proteomes" id="UP000214646"/>
    </source>
</evidence>
<dbReference type="OrthoDB" id="248175at2"/>
<feature type="active site" description="Charge relay system" evidence="7">
    <location>
        <position position="170"/>
    </location>
</feature>
<keyword evidence="4" id="KW-0677">Repeat</keyword>
<evidence type="ECO:0000256" key="6">
    <source>
        <dbReference type="ARBA" id="ARBA00022825"/>
    </source>
</evidence>
<keyword evidence="11" id="KW-1185">Reference proteome</keyword>
<dbReference type="Pfam" id="PF13365">
    <property type="entry name" value="Trypsin_2"/>
    <property type="match status" value="1"/>
</dbReference>
<accession>A0A225E1E4</accession>
<feature type="binding site" evidence="8">
    <location>
        <position position="140"/>
    </location>
    <ligand>
        <name>substrate</name>
    </ligand>
</feature>
<keyword evidence="6" id="KW-0720">Serine protease</keyword>
<evidence type="ECO:0000256" key="4">
    <source>
        <dbReference type="ARBA" id="ARBA00022737"/>
    </source>
</evidence>
<keyword evidence="3" id="KW-0732">Signal</keyword>
<name>A0A225E1E4_9BACT</name>
<evidence type="ECO:0000256" key="8">
    <source>
        <dbReference type="PIRSR" id="PIRSR611782-2"/>
    </source>
</evidence>